<dbReference type="SUPFAM" id="SSF53474">
    <property type="entry name" value="alpha/beta-Hydrolases"/>
    <property type="match status" value="2"/>
</dbReference>
<keyword evidence="9" id="KW-1185">Reference proteome</keyword>
<dbReference type="InterPro" id="IPR019826">
    <property type="entry name" value="Carboxylesterase_B_AS"/>
</dbReference>
<dbReference type="InterPro" id="IPR019819">
    <property type="entry name" value="Carboxylesterase_B_CS"/>
</dbReference>
<dbReference type="PANTHER" id="PTHR43142:SF1">
    <property type="entry name" value="CARBOXYLIC ESTER HYDROLASE"/>
    <property type="match status" value="1"/>
</dbReference>
<evidence type="ECO:0000256" key="2">
    <source>
        <dbReference type="ARBA" id="ARBA00022487"/>
    </source>
</evidence>
<evidence type="ECO:0000256" key="1">
    <source>
        <dbReference type="ARBA" id="ARBA00005964"/>
    </source>
</evidence>
<keyword evidence="3" id="KW-0378">Hydrolase</keyword>
<feature type="chain" id="PRO_5047197356" evidence="7">
    <location>
        <begin position="21"/>
        <end position="1146"/>
    </location>
</feature>
<evidence type="ECO:0000256" key="5">
    <source>
        <dbReference type="ARBA" id="ARBA00023180"/>
    </source>
</evidence>
<feature type="region of interest" description="Disordered" evidence="6">
    <location>
        <begin position="608"/>
        <end position="632"/>
    </location>
</feature>
<keyword evidence="2" id="KW-0719">Serine esterase</keyword>
<proteinExistence type="inferred from homology"/>
<evidence type="ECO:0000256" key="6">
    <source>
        <dbReference type="SAM" id="MobiDB-lite"/>
    </source>
</evidence>
<reference evidence="9" key="1">
    <citation type="submission" date="2025-05" db="UniProtKB">
        <authorList>
            <consortium name="RefSeq"/>
        </authorList>
    </citation>
    <scope>NUCLEOTIDE SEQUENCE [LARGE SCALE GENOMIC DNA]</scope>
</reference>
<keyword evidence="5" id="KW-0325">Glycoprotein</keyword>
<feature type="compositionally biased region" description="Basic residues" evidence="6">
    <location>
        <begin position="21"/>
        <end position="35"/>
    </location>
</feature>
<sequence length="1146" mass="130349">MKRLFYALLVVAVARSYAHSHNHNHNHDHKHHNHNHRDVTEPKQPIVVSPSGEFRGSYNTTRRGRQFESYRGIYYAEPPVGELRFQPPKLILEYKTPVDASEDGPACPLIAPPGYPVDENCLTINVYTPLKKDRSKPLPVILFIHPGGFYSMTGRSDIPGAHYMLDRDVVLVTINYRLGSLGFLSTGDELAPGNNGFKDQVAALKWVQRNIASFGGDPNCVTITGTSAGSTSVMLHMISPMSKGLFHRGISMSGSPFYKGPTPDNMYRLAVRQAEILNCPTNNSKVIIDCLKTKPWMELGTSLRGFYEFGFDPVGIWMPIIERDFGQERFMPIDPVDAIREGKMHAVPHIISQTEDEFFWMAFTVLKNKTLTDTMNAEWERVAPISFMLNRENATYPTRRLRTAYLHDKPLKNDAESAKNLGLLYQDSIESFPVHRMANLMCRHSPHPVWYYLFSYVGNHSFYEDPVTKKPVAAAHHDDLIYLFPLSFQFPGISTEGRDAVLVDRMTGMWYNFARFGDPNPRGDVPELEGLQWPAMKPEDRKYLRIDDEWTVHSNMKEERMQIWEELYPIKYCKTSHKMRRWLNYIIVIVCVGIGAYSQDHTLTHHEGQSLGEPIESHQPSVLSPSGEFRGGYNVTRRGRKFETYRGIRYAEPPIGNLRFQPPKLILYYKSPVDASEDGPACPQPTRPGYYVDEDCLTINVYTPLKENRSQPLPVIFYIHGGGFYSLSGRSDRAGPHYLLDRDIVLVTINYRLGSLGFLSTGDELAPGNNGLKDQVAALKWVQRNIAAFGGDPNSVAIAGCSVGSKSVMLHMISPMSKGLFHRGISMSGSPLYPSPSPDNLYNLAEKQARVLNCPSDNSKVIVDCLKTKTARELGDSLKGFNEFAHNPIVIWSPVVEKDFGQERFLTMQPLDAIREGKMHAVPHIISQTRDEFFWKAFTILGNKTYMDQMNAEWDKIAPITFILPRENSSYATQKLFSVYLNNQPLRNDSESAKNLGLLFQDGVESFPIHRMANLMCRHSPHPVWYYEFSYIGAHSHYEDPVTKKPLGVAHHDDLIYLFTLSAFPAISTKGRDATLVDRMTAIWYNFARYSDPNPRGDLSELEDLKWPAMTPDDRKYLRVSDDLTVHTNLNEDRIKVWEELYPIQY</sequence>
<feature type="signal peptide" evidence="7">
    <location>
        <begin position="1"/>
        <end position="20"/>
    </location>
</feature>
<dbReference type="Gene3D" id="3.40.50.1820">
    <property type="entry name" value="alpha/beta hydrolase"/>
    <property type="match status" value="2"/>
</dbReference>
<evidence type="ECO:0000256" key="3">
    <source>
        <dbReference type="ARBA" id="ARBA00022801"/>
    </source>
</evidence>
<feature type="region of interest" description="Disordered" evidence="6">
    <location>
        <begin position="21"/>
        <end position="60"/>
    </location>
</feature>
<dbReference type="RefSeq" id="XP_052741213.1">
    <property type="nucleotide sequence ID" value="XM_052885253.1"/>
</dbReference>
<name>A0ABM3LQ68_BICAN</name>
<evidence type="ECO:0000313" key="9">
    <source>
        <dbReference type="Proteomes" id="UP001652582"/>
    </source>
</evidence>
<dbReference type="GeneID" id="112047778"/>
<reference evidence="10" key="2">
    <citation type="submission" date="2025-08" db="UniProtKB">
        <authorList>
            <consortium name="RefSeq"/>
        </authorList>
    </citation>
    <scope>IDENTIFICATION</scope>
</reference>
<accession>A0ABM3LQ68</accession>
<keyword evidence="7" id="KW-0732">Signal</keyword>
<evidence type="ECO:0000256" key="4">
    <source>
        <dbReference type="ARBA" id="ARBA00023157"/>
    </source>
</evidence>
<dbReference type="PROSITE" id="PS00941">
    <property type="entry name" value="CARBOXYLESTERASE_B_2"/>
    <property type="match status" value="1"/>
</dbReference>
<dbReference type="Pfam" id="PF00135">
    <property type="entry name" value="COesterase"/>
    <property type="match status" value="2"/>
</dbReference>
<feature type="domain" description="Carboxylesterase type B" evidence="8">
    <location>
        <begin position="44"/>
        <end position="564"/>
    </location>
</feature>
<keyword evidence="4" id="KW-1015">Disulfide bond</keyword>
<protein>
    <submittedName>
        <fullName evidence="10">Uncharacterized protein LOC112047778</fullName>
    </submittedName>
</protein>
<dbReference type="InterPro" id="IPR029058">
    <property type="entry name" value="AB_hydrolase_fold"/>
</dbReference>
<organism evidence="9 10">
    <name type="scientific">Bicyclus anynana</name>
    <name type="common">Squinting bush brown butterfly</name>
    <dbReference type="NCBI Taxonomy" id="110368"/>
    <lineage>
        <taxon>Eukaryota</taxon>
        <taxon>Metazoa</taxon>
        <taxon>Ecdysozoa</taxon>
        <taxon>Arthropoda</taxon>
        <taxon>Hexapoda</taxon>
        <taxon>Insecta</taxon>
        <taxon>Pterygota</taxon>
        <taxon>Neoptera</taxon>
        <taxon>Endopterygota</taxon>
        <taxon>Lepidoptera</taxon>
        <taxon>Glossata</taxon>
        <taxon>Ditrysia</taxon>
        <taxon>Papilionoidea</taxon>
        <taxon>Nymphalidae</taxon>
        <taxon>Satyrinae</taxon>
        <taxon>Satyrini</taxon>
        <taxon>Mycalesina</taxon>
        <taxon>Bicyclus</taxon>
    </lineage>
</organism>
<dbReference type="PROSITE" id="PS00122">
    <property type="entry name" value="CARBOXYLESTERASE_B_1"/>
    <property type="match status" value="1"/>
</dbReference>
<evidence type="ECO:0000256" key="7">
    <source>
        <dbReference type="SAM" id="SignalP"/>
    </source>
</evidence>
<evidence type="ECO:0000313" key="10">
    <source>
        <dbReference type="RefSeq" id="XP_052741213.1"/>
    </source>
</evidence>
<gene>
    <name evidence="10" type="primary">LOC112047778</name>
</gene>
<dbReference type="PANTHER" id="PTHR43142">
    <property type="entry name" value="CARBOXYLIC ESTER HYDROLASE"/>
    <property type="match status" value="1"/>
</dbReference>
<evidence type="ECO:0000259" key="8">
    <source>
        <dbReference type="Pfam" id="PF00135"/>
    </source>
</evidence>
<dbReference type="InterPro" id="IPR002018">
    <property type="entry name" value="CarbesteraseB"/>
</dbReference>
<comment type="similarity">
    <text evidence="1">Belongs to the type-B carboxylesterase/lipase family.</text>
</comment>
<feature type="domain" description="Carboxylesterase type B" evidence="8">
    <location>
        <begin position="619"/>
        <end position="1138"/>
    </location>
</feature>
<dbReference type="Proteomes" id="UP001652582">
    <property type="component" value="Chromosome 2"/>
</dbReference>